<comment type="caution">
    <text evidence="1">The sequence shown here is derived from an EMBL/GenBank/DDBJ whole genome shotgun (WGS) entry which is preliminary data.</text>
</comment>
<name>A0A553SNH2_NIACI</name>
<evidence type="ECO:0000313" key="2">
    <source>
        <dbReference type="Proteomes" id="UP000319837"/>
    </source>
</evidence>
<gene>
    <name evidence="1" type="ORF">CEQ21_24480</name>
</gene>
<protein>
    <submittedName>
        <fullName evidence="1">Uncharacterized protein</fullName>
    </submittedName>
</protein>
<dbReference type="Proteomes" id="UP000319837">
    <property type="component" value="Unassembled WGS sequence"/>
</dbReference>
<proteinExistence type="predicted"/>
<organism evidence="1 2">
    <name type="scientific">Niallia circulans</name>
    <name type="common">Bacillus circulans</name>
    <dbReference type="NCBI Taxonomy" id="1397"/>
    <lineage>
        <taxon>Bacteria</taxon>
        <taxon>Bacillati</taxon>
        <taxon>Bacillota</taxon>
        <taxon>Bacilli</taxon>
        <taxon>Bacillales</taxon>
        <taxon>Bacillaceae</taxon>
        <taxon>Niallia</taxon>
    </lineage>
</organism>
<sequence length="73" mass="8677">MDDRISPMHHIYVIVLHSKKGREPLITLVKIKNLFIYAQTLKFCCISRFSKKKRTKRNGFYKLAMLMVKVDFS</sequence>
<dbReference type="EMBL" id="RIBP01000004">
    <property type="protein sequence ID" value="TRZ38543.1"/>
    <property type="molecule type" value="Genomic_DNA"/>
</dbReference>
<accession>A0A553SNH2</accession>
<dbReference type="AlphaFoldDB" id="A0A553SNH2"/>
<reference evidence="2" key="1">
    <citation type="submission" date="2018-10" db="EMBL/GenBank/DDBJ databases">
        <title>FDA dAtabase for Regulatory Grade micrObial Sequences (FDA-ARGOS): Supporting development and validation of Infectious Disease Dx tests.</title>
        <authorList>
            <person name="Minogue T."/>
            <person name="Wolcott M."/>
            <person name="Wasieloski L."/>
            <person name="Aguilar W."/>
            <person name="Moore D."/>
            <person name="Tallon L."/>
            <person name="Sadzewicz L."/>
            <person name="Sengamalay N."/>
            <person name="Ott S."/>
            <person name="Godinez A."/>
            <person name="Nagaraj S."/>
            <person name="Vavikolanu K."/>
            <person name="Vyas G."/>
            <person name="Nadendla S."/>
            <person name="George J."/>
            <person name="Sichtig H."/>
        </authorList>
    </citation>
    <scope>NUCLEOTIDE SEQUENCE [LARGE SCALE GENOMIC DNA]</scope>
    <source>
        <strain evidence="2">FDAARGOS_343</strain>
    </source>
</reference>
<evidence type="ECO:0000313" key="1">
    <source>
        <dbReference type="EMBL" id="TRZ38543.1"/>
    </source>
</evidence>